<dbReference type="PANTHER" id="PTHR46788:SF1">
    <property type="entry name" value="EF-HAND CALCIUM-BINDING DOMAIN-CONTAINING PROTEIN 5"/>
    <property type="match status" value="1"/>
</dbReference>
<feature type="compositionally biased region" description="Polar residues" evidence="3">
    <location>
        <begin position="447"/>
        <end position="463"/>
    </location>
</feature>
<evidence type="ECO:0000313" key="5">
    <source>
        <dbReference type="EMBL" id="PVD31448.1"/>
    </source>
</evidence>
<dbReference type="GO" id="GO:0005509">
    <property type="term" value="F:calcium ion binding"/>
    <property type="evidence" value="ECO:0007669"/>
    <property type="project" value="InterPro"/>
</dbReference>
<feature type="region of interest" description="Disordered" evidence="3">
    <location>
        <begin position="415"/>
        <end position="477"/>
    </location>
</feature>
<protein>
    <recommendedName>
        <fullName evidence="4">EF-hand domain-containing protein</fullName>
    </recommendedName>
</protein>
<dbReference type="EMBL" id="PZQS01000004">
    <property type="protein sequence ID" value="PVD31448.1"/>
    <property type="molecule type" value="Genomic_DNA"/>
</dbReference>
<dbReference type="OrthoDB" id="199400at2759"/>
<accession>A0A2T7PDF7</accession>
<feature type="domain" description="EF-hand" evidence="4">
    <location>
        <begin position="648"/>
        <end position="683"/>
    </location>
</feature>
<dbReference type="SMART" id="SM00065">
    <property type="entry name" value="GAF"/>
    <property type="match status" value="1"/>
</dbReference>
<dbReference type="Proteomes" id="UP000245119">
    <property type="component" value="Linkage Group LG4"/>
</dbReference>
<keyword evidence="1" id="KW-0106">Calcium</keyword>
<dbReference type="InterPro" id="IPR002048">
    <property type="entry name" value="EF_hand_dom"/>
</dbReference>
<evidence type="ECO:0000256" key="1">
    <source>
        <dbReference type="ARBA" id="ARBA00022837"/>
    </source>
</evidence>
<dbReference type="PROSITE" id="PS50222">
    <property type="entry name" value="EF_HAND_2"/>
    <property type="match status" value="1"/>
</dbReference>
<dbReference type="InterPro" id="IPR029016">
    <property type="entry name" value="GAF-like_dom_sf"/>
</dbReference>
<dbReference type="InterPro" id="IPR003018">
    <property type="entry name" value="GAF"/>
</dbReference>
<feature type="coiled-coil region" evidence="2">
    <location>
        <begin position="188"/>
        <end position="224"/>
    </location>
</feature>
<dbReference type="AlphaFoldDB" id="A0A2T7PDF7"/>
<name>A0A2T7PDF7_POMCA</name>
<dbReference type="STRING" id="400727.A0A2T7PDF7"/>
<dbReference type="SUPFAM" id="SSF47473">
    <property type="entry name" value="EF-hand"/>
    <property type="match status" value="1"/>
</dbReference>
<gene>
    <name evidence="5" type="ORF">C0Q70_06860</name>
</gene>
<evidence type="ECO:0000256" key="2">
    <source>
        <dbReference type="SAM" id="Coils"/>
    </source>
</evidence>
<evidence type="ECO:0000256" key="3">
    <source>
        <dbReference type="SAM" id="MobiDB-lite"/>
    </source>
</evidence>
<dbReference type="PROSITE" id="PS00018">
    <property type="entry name" value="EF_HAND_1"/>
    <property type="match status" value="1"/>
</dbReference>
<reference evidence="5 6" key="1">
    <citation type="submission" date="2018-04" db="EMBL/GenBank/DDBJ databases">
        <title>The genome of golden apple snail Pomacea canaliculata provides insight into stress tolerance and invasive adaptation.</title>
        <authorList>
            <person name="Liu C."/>
            <person name="Liu B."/>
            <person name="Ren Y."/>
            <person name="Zhang Y."/>
            <person name="Wang H."/>
            <person name="Li S."/>
            <person name="Jiang F."/>
            <person name="Yin L."/>
            <person name="Zhang G."/>
            <person name="Qian W."/>
            <person name="Fan W."/>
        </authorList>
    </citation>
    <scope>NUCLEOTIDE SEQUENCE [LARGE SCALE GENOMIC DNA]</scope>
    <source>
        <strain evidence="5">SZHN2017</strain>
        <tissue evidence="5">Muscle</tissue>
    </source>
</reference>
<dbReference type="Gene3D" id="3.30.450.40">
    <property type="match status" value="1"/>
</dbReference>
<dbReference type="SUPFAM" id="SSF55781">
    <property type="entry name" value="GAF domain-like"/>
    <property type="match status" value="1"/>
</dbReference>
<dbReference type="CDD" id="cd22968">
    <property type="entry name" value="DD_EFCAB5"/>
    <property type="match status" value="1"/>
</dbReference>
<dbReference type="Pfam" id="PF01590">
    <property type="entry name" value="GAF"/>
    <property type="match status" value="1"/>
</dbReference>
<dbReference type="Gene3D" id="1.20.890.10">
    <property type="entry name" value="cAMP-dependent protein kinase regulatory subunit, dimerization-anchoring domain"/>
    <property type="match status" value="1"/>
</dbReference>
<feature type="region of interest" description="Disordered" evidence="3">
    <location>
        <begin position="17"/>
        <end position="40"/>
    </location>
</feature>
<dbReference type="InterPro" id="IPR018247">
    <property type="entry name" value="EF_Hand_1_Ca_BS"/>
</dbReference>
<evidence type="ECO:0000313" key="6">
    <source>
        <dbReference type="Proteomes" id="UP000245119"/>
    </source>
</evidence>
<organism evidence="5 6">
    <name type="scientific">Pomacea canaliculata</name>
    <name type="common">Golden apple snail</name>
    <dbReference type="NCBI Taxonomy" id="400727"/>
    <lineage>
        <taxon>Eukaryota</taxon>
        <taxon>Metazoa</taxon>
        <taxon>Spiralia</taxon>
        <taxon>Lophotrochozoa</taxon>
        <taxon>Mollusca</taxon>
        <taxon>Gastropoda</taxon>
        <taxon>Caenogastropoda</taxon>
        <taxon>Architaenioglossa</taxon>
        <taxon>Ampullarioidea</taxon>
        <taxon>Ampullariidae</taxon>
        <taxon>Pomacea</taxon>
    </lineage>
</organism>
<comment type="caution">
    <text evidence="5">The sequence shown here is derived from an EMBL/GenBank/DDBJ whole genome shotgun (WGS) entry which is preliminary data.</text>
</comment>
<keyword evidence="6" id="KW-1185">Reference proteome</keyword>
<dbReference type="Gene3D" id="1.10.238.10">
    <property type="entry name" value="EF-hand"/>
    <property type="match status" value="1"/>
</dbReference>
<keyword evidence="2" id="KW-0175">Coiled coil</keyword>
<sequence>MEEPSFTMAAIVSPLGNTNRNSAGSHIDTTTPGSGSSRSVIRSAGVRRWKKMHEENAMIQLSQKRLEKKTEAKIAHENAKKIARKIPVEVLAKEWLSNLQATVDIRVYLVDKVLPTLILGLEKLLNEAETRKLVNKEAGGGFDPNFNPINFLAQYLMRNNPRYSNFTEASPYVHGLRQVAEELRIQLYDLYDNRLARIKAEAKRKRAEREELAHIRQMEKERRQEILSTQFEDWNIPSGSNSVELSLLQNALRSFVEVAEQFPPELHEAAKFGHPLEPTDESGHMLTLKEFVKYLSMYVESLSSEMFDQFMVHMAECAKAYCASAEREDRRIALTNLFIYCDHSGIGLLDRHRILSLFEQFWDIFEDKRDTLCNPRTWPVVEVDEVEDGLIEDEEAEIDKSEQISVIVPVVEAKEGDGSLNENEEAEIDKDKQEDDTTTSVEDTSENLQSVKSATERNISQTDQTEEMGGKEGDTSAAQDAVLENEETEESSDKVAQAAASTSIMERASVTFAQDTTFEREITGAVVFNFFMLFHNQFFGSDETSGIQQYIRKSSLKNCIDILPQGLQSFSLFLRLSLARSQSQTSAFDEDNLNVSQFVQLTETFLGENPDKGIFEKLVAFLREGYEETEDEKIKRLIRARKEALSANRKLMLNALFEKWDNDGSGYLDLDEVVDVMVKYKDGQEKEAITKEKVRGEARKKWLQQIITAAETSGINLEPVYKAVFQALYRDAEAHGGEKRISANIALLERNTTEPERGDVMLRYTACTPEDSVYVLNQILYKDMKGVSFAVVESGQPVHVPRVNTHGNIQFWNVNRSPEEREGSFIALPLKDRKKRVFGVLGIDTLSDPHSKAIFITHEVQFFQGIAQTFSTAYHIIELRRKLMRITESAISWIKRRALNVAEIMVYLVEPSKAQDFVLRRIMTTDDKGFPIQLKDPAVRLERKDNLFRDYLFKCVDNSETVTADAYGQRHLAFPLRNDEGKAKAVVDLSLGPMRKLPDHENKETQRMLRLLQQAYKEIIREFEGEERLQVLG</sequence>
<evidence type="ECO:0000259" key="4">
    <source>
        <dbReference type="PROSITE" id="PS50222"/>
    </source>
</evidence>
<dbReference type="InterPro" id="IPR011992">
    <property type="entry name" value="EF-hand-dom_pair"/>
</dbReference>
<dbReference type="PANTHER" id="PTHR46788">
    <property type="entry name" value="EF-HAND CALCIUM-BINDING DOMAIN-CONTAINING PROTEIN 5"/>
    <property type="match status" value="1"/>
</dbReference>
<proteinExistence type="predicted"/>